<proteinExistence type="predicted"/>
<evidence type="ECO:0000313" key="1">
    <source>
        <dbReference type="EMBL" id="QEG02030.1"/>
    </source>
</evidence>
<dbReference type="RefSeq" id="WP_233903104.1">
    <property type="nucleotide sequence ID" value="NZ_CP036264.1"/>
</dbReference>
<dbReference type="KEGG" id="smam:Mal15_61130"/>
<dbReference type="AlphaFoldDB" id="A0A5B9MNU2"/>
<name>A0A5B9MNU2_9BACT</name>
<organism evidence="1 2">
    <name type="scientific">Stieleria maiorica</name>
    <dbReference type="NCBI Taxonomy" id="2795974"/>
    <lineage>
        <taxon>Bacteria</taxon>
        <taxon>Pseudomonadati</taxon>
        <taxon>Planctomycetota</taxon>
        <taxon>Planctomycetia</taxon>
        <taxon>Pirellulales</taxon>
        <taxon>Pirellulaceae</taxon>
        <taxon>Stieleria</taxon>
    </lineage>
</organism>
<accession>A0A5B9MNU2</accession>
<gene>
    <name evidence="1" type="ORF">Mal15_61130</name>
</gene>
<keyword evidence="2" id="KW-1185">Reference proteome</keyword>
<sequence>MLPYFKFIIFPRSSKLVNATNSRPKRFRRIDDAAIGTVMGVDYSGAAQSGRTAWIAELAAAGPLRVADDEPSFRLASLHPLGRLAGGDDRDSVNRYLVDRIASQSKTFWGCDFPFGLPIELNIGDWQDQLSHASEFDGSAKEFGQSLVERTEQVLGTKHVRRTTDRETQTPFDCYHYRIIYQTFHGMRDVLAELVAHRNVVVLPFQYDQAGRGVASSILVEACPSSTLKRLELPHQRYKQSGGKPPEDTHKRTRRTILKTVSKYVQISPHRRRVIMNDPGGDALDAVLAGLGAWLGVARADHHAIQAHPRYRREGFVYC</sequence>
<evidence type="ECO:0000313" key="2">
    <source>
        <dbReference type="Proteomes" id="UP000321353"/>
    </source>
</evidence>
<dbReference type="Proteomes" id="UP000321353">
    <property type="component" value="Chromosome"/>
</dbReference>
<protein>
    <recommendedName>
        <fullName evidence="3">DUF429 domain-containing protein</fullName>
    </recommendedName>
</protein>
<reference evidence="1 2" key="1">
    <citation type="submission" date="2019-02" db="EMBL/GenBank/DDBJ databases">
        <title>Planctomycetal bacteria perform biofilm scaping via a novel small molecule.</title>
        <authorList>
            <person name="Jeske O."/>
            <person name="Boedeker C."/>
            <person name="Wiegand S."/>
            <person name="Breitling P."/>
            <person name="Kallscheuer N."/>
            <person name="Jogler M."/>
            <person name="Rohde M."/>
            <person name="Petersen J."/>
            <person name="Medema M.H."/>
            <person name="Surup F."/>
            <person name="Jogler C."/>
        </authorList>
    </citation>
    <scope>NUCLEOTIDE SEQUENCE [LARGE SCALE GENOMIC DNA]</scope>
    <source>
        <strain evidence="1 2">Mal15</strain>
    </source>
</reference>
<dbReference type="EMBL" id="CP036264">
    <property type="protein sequence ID" value="QEG02030.1"/>
    <property type="molecule type" value="Genomic_DNA"/>
</dbReference>
<evidence type="ECO:0008006" key="3">
    <source>
        <dbReference type="Google" id="ProtNLM"/>
    </source>
</evidence>